<proteinExistence type="predicted"/>
<name>A0A7C0ZE07_UNCW3</name>
<gene>
    <name evidence="1" type="ORF">ENF18_08515</name>
</gene>
<evidence type="ECO:0000313" key="1">
    <source>
        <dbReference type="EMBL" id="HDI83814.1"/>
    </source>
</evidence>
<protein>
    <submittedName>
        <fullName evidence="1">Uncharacterized protein</fullName>
    </submittedName>
</protein>
<comment type="caution">
    <text evidence="1">The sequence shown here is derived from an EMBL/GenBank/DDBJ whole genome shotgun (WGS) entry which is preliminary data.</text>
</comment>
<accession>A0A7C0ZE07</accession>
<organism evidence="1">
    <name type="scientific">candidate division WOR-3 bacterium</name>
    <dbReference type="NCBI Taxonomy" id="2052148"/>
    <lineage>
        <taxon>Bacteria</taxon>
        <taxon>Bacteria division WOR-3</taxon>
    </lineage>
</organism>
<dbReference type="Proteomes" id="UP000885847">
    <property type="component" value="Unassembled WGS sequence"/>
</dbReference>
<dbReference type="AlphaFoldDB" id="A0A7C0ZE07"/>
<reference evidence="1" key="1">
    <citation type="journal article" date="2020" name="mSystems">
        <title>Genome- and Community-Level Interaction Insights into Carbon Utilization and Element Cycling Functions of Hydrothermarchaeota in Hydrothermal Sediment.</title>
        <authorList>
            <person name="Zhou Z."/>
            <person name="Liu Y."/>
            <person name="Xu W."/>
            <person name="Pan J."/>
            <person name="Luo Z.H."/>
            <person name="Li M."/>
        </authorList>
    </citation>
    <scope>NUCLEOTIDE SEQUENCE [LARGE SCALE GENOMIC DNA]</scope>
    <source>
        <strain evidence="1">HyVt-102</strain>
    </source>
</reference>
<dbReference type="EMBL" id="DQWE01000397">
    <property type="protein sequence ID" value="HDI83814.1"/>
    <property type="molecule type" value="Genomic_DNA"/>
</dbReference>
<sequence length="63" mass="6644">MFVDLSLEIEGDKLKAILDGADFASLGHLGTHFDTMDGELFEGSNRSSLPCCGRGLKKGGDNG</sequence>